<gene>
    <name evidence="5" type="primary">g10281</name>
    <name evidence="5" type="ORF">VP750_LOCUS9244</name>
</gene>
<protein>
    <submittedName>
        <fullName evidence="5">G10281 protein</fullName>
    </submittedName>
</protein>
<comment type="caution">
    <text evidence="5">The sequence shown here is derived from an EMBL/GenBank/DDBJ whole genome shotgun (WGS) entry which is preliminary data.</text>
</comment>
<dbReference type="CDD" id="cd02257">
    <property type="entry name" value="Peptidase_C19"/>
    <property type="match status" value="1"/>
</dbReference>
<feature type="region of interest" description="Disordered" evidence="3">
    <location>
        <begin position="2209"/>
        <end position="2235"/>
    </location>
</feature>
<dbReference type="EMBL" id="CAXHTA020000017">
    <property type="protein sequence ID" value="CAL5227338.1"/>
    <property type="molecule type" value="Genomic_DNA"/>
</dbReference>
<feature type="compositionally biased region" description="Basic and acidic residues" evidence="3">
    <location>
        <begin position="777"/>
        <end position="851"/>
    </location>
</feature>
<feature type="compositionally biased region" description="Low complexity" evidence="3">
    <location>
        <begin position="1637"/>
        <end position="1646"/>
    </location>
</feature>
<dbReference type="Gene3D" id="3.90.70.10">
    <property type="entry name" value="Cysteine proteinases"/>
    <property type="match status" value="2"/>
</dbReference>
<feature type="region of interest" description="Disordered" evidence="3">
    <location>
        <begin position="1810"/>
        <end position="2121"/>
    </location>
</feature>
<feature type="compositionally biased region" description="Polar residues" evidence="3">
    <location>
        <begin position="1902"/>
        <end position="1912"/>
    </location>
</feature>
<feature type="compositionally biased region" description="Low complexity" evidence="3">
    <location>
        <begin position="870"/>
        <end position="884"/>
    </location>
</feature>
<feature type="compositionally biased region" description="Basic residues" evidence="3">
    <location>
        <begin position="905"/>
        <end position="917"/>
    </location>
</feature>
<feature type="compositionally biased region" description="Polar residues" evidence="3">
    <location>
        <begin position="1737"/>
        <end position="1750"/>
    </location>
</feature>
<feature type="compositionally biased region" description="Low complexity" evidence="3">
    <location>
        <begin position="2013"/>
        <end position="2042"/>
    </location>
</feature>
<evidence type="ECO:0000259" key="4">
    <source>
        <dbReference type="PROSITE" id="PS50235"/>
    </source>
</evidence>
<dbReference type="InterPro" id="IPR028889">
    <property type="entry name" value="USP"/>
</dbReference>
<feature type="compositionally biased region" description="Pro residues" evidence="3">
    <location>
        <begin position="1713"/>
        <end position="1729"/>
    </location>
</feature>
<name>A0ABP1GC05_9CHLO</name>
<organism evidence="5 6">
    <name type="scientific">Coccomyxa viridis</name>
    <dbReference type="NCBI Taxonomy" id="1274662"/>
    <lineage>
        <taxon>Eukaryota</taxon>
        <taxon>Viridiplantae</taxon>
        <taxon>Chlorophyta</taxon>
        <taxon>core chlorophytes</taxon>
        <taxon>Trebouxiophyceae</taxon>
        <taxon>Trebouxiophyceae incertae sedis</taxon>
        <taxon>Coccomyxaceae</taxon>
        <taxon>Coccomyxa</taxon>
    </lineage>
</organism>
<feature type="compositionally biased region" description="Basic and acidic residues" evidence="3">
    <location>
        <begin position="1997"/>
        <end position="2007"/>
    </location>
</feature>
<sequence>MAGVKKGKGGSKSKGSKGKESKGNVKRTASSHQEENREAQLPPQERVQAVRPFWETLTQEQRVQLLSLSIEELRAKAADVTARLKRQSEQAAEESQEDGAIEDISPPNLGPSVEELFEEGITRLHHRETWKLWRWPQSDNVFYSPDEFKRFIEEDHLEEELRKYLPREDGKAVEKPAEASLRTKMSELLQKVQSIQRVIQDEPVFVKTRGGRYRDTANAAIRDPNLEAARVILEELENDHEFLFSAVVAPVTNYIMEVLPEGTRDTKPMQLAYEDLEKLSGEEVMRICEWLTDKVDGFSARIKPEPKDVEEEEEEGIGDVDLFALDKEEEVLTVNAKWLHHLQERLLGEDGNPRKTKDSEDPFRMGLVLEWVYGTIVSTAEKARDSAKKPLGRRQPSPEAAHDTLCAALQEQASWEQRAHVAKELLHEMLKSRREATDLQQQYDIKPVVTTAGGAQEPSDLPDHVVLKMLHREVLLTKAKLHALNYEHAVAERKLRSLKSQLRQGEPEFERLKRELEEVKNAPRGLEGTFRTAAEMERHRAQLADAAIEEQLEVQTAFREHGARLQQIYDKRQRTDMDIARREQEMKQLQGWKQTVQSLIERFTELTAPAESPLSSMGELEDGSSPEDAELGRSRAQRSMVLQQASQRITQANMSLHKLRTHFHKDVRRQLYSMDDDRTFFDWIQKELRAVERRLEDGRAVLAHLEGALINVSCNDPGAVVGQQLALPILQERLDAKAREYAAQRAAAAEELIIKEEEEKAERAEAERMRRKQAKQKAKDRLRTEKEKAAAEREAKQKANLEEAQKAATASKERDELERKRKAEELEETRKKEEQLMEERRKELLNEEDGYWRKRMAAEQEQRLLVDGISAPADEAAEDSSAQSNVSESTHWQGDDGFKDEARSSRRRGQRRDKKAGHGPSTDDSSDAEPGSATSTRQGKEAYLPNGFSKFNGRPERRDRAAGDAKDAAGWENGGERQTRQRSHMRSSPNDFSRGAERTGSAKARAQPRVVPLPMPLPSDKGQARADRQHPPERPASAAAGHAPSHRADDTRPASAHGGPSPSAAAAQAASAAQDWPLSRAESASNAAQAAAAQPAAVTGTQHEGRRRAMPQQPAGPQPSKLAAEEQPAARQLATPVHSAAPVAVAVPVRPDTPVHASAATPAAKSAPAEQAAPTSDSSSSAARAPAQAQTVAQAAPAQRPASMPTPVRIPQPTQAQPVVPAKALPLRPTPANAGAPSTAPKKIPAEQASLARVPLEQPAGPTSAPISQQPPEPTRSLSSGRLEVLPTAALDQQQAAARPQPAPGHDSKPADASQSAQPEAQLPRMARPSPSAPSTPLGMMQQPNHGSAAQTNGPHIAPQTQQLMPSSNRPPMHQGPSKEQQQVPSHAPVHARQPAPPQQQHMPPQHAPPQHAQQHIPMRSIPRPPHEMEPPMHQQPQGGMQAPALHPEQRQSSMQSISSQHSATALPPQQHHHHSQQQLPVHPSYHPQQMLQDPQRLQRGPVQVLPHGMPQQGSPTRVPHHPFMHPQAPAMQQPSPDRVLPHQPGHPVMSGAVEHMDAHGSLPGMHTQPQAIVHHPQAQLPHGGTFGSPQQQQMPPPQQLMHVHGHPAGMQQQLRGGPAQSMGVAGMPHVSSSSRPLPEQHLQQPPQQPSGVPNPAHLALYPNLGMSLPQNGLQPHAGGPPYNSMGNLNGPPSYMMNNGMQNRHMGAAGPGQPIPPGQPPVLPGPQGFPHPVANLPPSQNRQLPSSRRSAQAAAMLRNTTALRASAREFVPGSFKPASAAPPPLHGPKDATPSEELVAIAAASAAAAAAHTTQMSQGSHGHPGQAGQLAQPPSVASLQQEPQQRDSPARLRPGQPDAEALNRLSRLQQSQPPQDSSARQQESALRQFSGARPPIELDSPAASLSVQPSTASEVPAVRSESSQNLDRTPSSQGFPQLSPAHGRPAAQQSGKLAGSAASAQDQVTVDLHRSSSSPEKQYADGRQSSVPSVTSQQRTPETGKHTPESKSVDSIGQQQQQQPQPASWSAIAAQGAAKGAGSPPAAGAGGRIHSSGLPNRGSATDLRQEQGRRSAQKSYQQQAEGAGAPRSIPAHMLDRNANTSSPAPTVQLRSAGDKRKSMLAGGVQWEGMGDKEGVKRLRLVRGLSNDSGLNNCFLNVVIQCLWHLHSFREALLSLQPQDLQPRTGAAEDVRVLRALWNIFEALRAPREDLSESVPPAPGISTPAAPPALANGGSDMEARHRRHPKASWTVSPSELREALSGLGKAAIKFELSEMHDAAEVLGELFNAIHRALLGSAAEKAADPQLPVKIRLNAQSQESKAVPNGVPGMKDAAAPQSLVQRLFGLQVQVPSPSDDNEGGGNKRAKGSSGAVVGRWQETPVRSSSAKELRNAAASPQPGGSAEKGASPSGAAAAQKQGRKLREPGAVDVLQFLKYFHLVPAQGLKKAYEVMIGHSFEEMLQEADSADLLAEGGSPTAASKEQKQSRAVQTAEMTLLRRPVVFTLAIVWDSPQASREAIHAVVSALSLTVDLASVFQGVSKGALYSLRTIVCYFGHHYQAYVLSEELNEWLLFDDTKIRFVGSWQNVAKDMQEARLQPSLLFYERLSA</sequence>
<feature type="compositionally biased region" description="Polar residues" evidence="3">
    <location>
        <begin position="1982"/>
        <end position="1996"/>
    </location>
</feature>
<feature type="compositionally biased region" description="Low complexity" evidence="3">
    <location>
        <begin position="1081"/>
        <end position="1097"/>
    </location>
</feature>
<feature type="compositionally biased region" description="Low complexity" evidence="3">
    <location>
        <begin position="1154"/>
        <end position="1203"/>
    </location>
</feature>
<dbReference type="Proteomes" id="UP001497392">
    <property type="component" value="Unassembled WGS sequence"/>
</dbReference>
<feature type="region of interest" description="Disordered" evidence="3">
    <location>
        <begin position="1700"/>
        <end position="1755"/>
    </location>
</feature>
<feature type="compositionally biased region" description="Basic and acidic residues" evidence="3">
    <location>
        <begin position="953"/>
        <end position="979"/>
    </location>
</feature>
<dbReference type="PANTHER" id="PTHR22975">
    <property type="entry name" value="UBIQUITIN SPECIFIC PROTEINASE"/>
    <property type="match status" value="1"/>
</dbReference>
<feature type="compositionally biased region" description="Polar residues" evidence="3">
    <location>
        <begin position="1865"/>
        <end position="1886"/>
    </location>
</feature>
<dbReference type="PANTHER" id="PTHR22975:SF9">
    <property type="entry name" value="ECHINUS SPLICE FORM 3"/>
    <property type="match status" value="1"/>
</dbReference>
<reference evidence="5 6" key="1">
    <citation type="submission" date="2024-06" db="EMBL/GenBank/DDBJ databases">
        <authorList>
            <person name="Kraege A."/>
            <person name="Thomma B."/>
        </authorList>
    </citation>
    <scope>NUCLEOTIDE SEQUENCE [LARGE SCALE GENOMIC DNA]</scope>
</reference>
<feature type="domain" description="USP" evidence="4">
    <location>
        <begin position="2141"/>
        <end position="2602"/>
    </location>
</feature>
<feature type="compositionally biased region" description="Acidic residues" evidence="3">
    <location>
        <begin position="619"/>
        <end position="629"/>
    </location>
</feature>
<feature type="compositionally biased region" description="Polar residues" evidence="3">
    <location>
        <begin position="1919"/>
        <end position="1935"/>
    </location>
</feature>
<dbReference type="Pfam" id="PF00443">
    <property type="entry name" value="UCH"/>
    <property type="match status" value="1"/>
</dbReference>
<evidence type="ECO:0000313" key="6">
    <source>
        <dbReference type="Proteomes" id="UP001497392"/>
    </source>
</evidence>
<evidence type="ECO:0000256" key="1">
    <source>
        <dbReference type="ARBA" id="ARBA00022786"/>
    </source>
</evidence>
<accession>A0ABP1GC05</accession>
<feature type="region of interest" description="Disordered" evidence="3">
    <location>
        <begin position="1"/>
        <end position="47"/>
    </location>
</feature>
<keyword evidence="6" id="KW-1185">Reference proteome</keyword>
<dbReference type="InterPro" id="IPR052398">
    <property type="entry name" value="Ubiquitin_hydrolase_53/54"/>
</dbReference>
<feature type="region of interest" description="Disordered" evidence="3">
    <location>
        <begin position="764"/>
        <end position="851"/>
    </location>
</feature>
<evidence type="ECO:0000256" key="2">
    <source>
        <dbReference type="ARBA" id="ARBA00022801"/>
    </source>
</evidence>
<feature type="compositionally biased region" description="Low complexity" evidence="3">
    <location>
        <begin position="1432"/>
        <end position="1470"/>
    </location>
</feature>
<feature type="compositionally biased region" description="Low complexity" evidence="3">
    <location>
        <begin position="1324"/>
        <end position="1337"/>
    </location>
</feature>
<feature type="compositionally biased region" description="Basic and acidic residues" evidence="3">
    <location>
        <begin position="893"/>
        <end position="904"/>
    </location>
</feature>
<feature type="compositionally biased region" description="Low complexity" evidence="3">
    <location>
        <begin position="1287"/>
        <end position="1300"/>
    </location>
</feature>
<feature type="region of interest" description="Disordered" evidence="3">
    <location>
        <begin position="383"/>
        <end position="402"/>
    </location>
</feature>
<feature type="compositionally biased region" description="Low complexity" evidence="3">
    <location>
        <begin position="1211"/>
        <end position="1222"/>
    </location>
</feature>
<feature type="compositionally biased region" description="Basic residues" evidence="3">
    <location>
        <begin position="1"/>
        <end position="16"/>
    </location>
</feature>
<keyword evidence="1" id="KW-0833">Ubl conjugation pathway</keyword>
<evidence type="ECO:0000313" key="5">
    <source>
        <dbReference type="EMBL" id="CAL5227338.1"/>
    </source>
</evidence>
<evidence type="ECO:0000256" key="3">
    <source>
        <dbReference type="SAM" id="MobiDB-lite"/>
    </source>
</evidence>
<keyword evidence="2" id="KW-0378">Hydrolase</keyword>
<feature type="compositionally biased region" description="Low complexity" evidence="3">
    <location>
        <begin position="1387"/>
        <end position="1416"/>
    </location>
</feature>
<feature type="compositionally biased region" description="Basic and acidic residues" evidence="3">
    <location>
        <begin position="1022"/>
        <end position="1033"/>
    </location>
</feature>
<feature type="region of interest" description="Disordered" evidence="3">
    <location>
        <begin position="1154"/>
        <end position="1539"/>
    </location>
</feature>
<proteinExistence type="predicted"/>
<dbReference type="InterPro" id="IPR001394">
    <property type="entry name" value="Peptidase_C19_UCH"/>
</dbReference>
<dbReference type="PROSITE" id="PS50235">
    <property type="entry name" value="USP_3"/>
    <property type="match status" value="1"/>
</dbReference>
<feature type="region of interest" description="Disordered" evidence="3">
    <location>
        <begin position="2346"/>
        <end position="2416"/>
    </location>
</feature>
<dbReference type="InterPro" id="IPR038765">
    <property type="entry name" value="Papain-like_cys_pep_sf"/>
</dbReference>
<feature type="compositionally biased region" description="Polar residues" evidence="3">
    <location>
        <begin position="2096"/>
        <end position="2108"/>
    </location>
</feature>
<feature type="compositionally biased region" description="Polar residues" evidence="3">
    <location>
        <begin position="1342"/>
        <end position="1370"/>
    </location>
</feature>
<feature type="region of interest" description="Disordered" evidence="3">
    <location>
        <begin position="1610"/>
        <end position="1660"/>
    </location>
</feature>
<feature type="region of interest" description="Disordered" evidence="3">
    <location>
        <begin position="865"/>
        <end position="1137"/>
    </location>
</feature>
<feature type="region of interest" description="Disordered" evidence="3">
    <location>
        <begin position="607"/>
        <end position="635"/>
    </location>
</feature>
<feature type="compositionally biased region" description="Acidic residues" evidence="3">
    <location>
        <begin position="91"/>
        <end position="101"/>
    </location>
</feature>
<feature type="region of interest" description="Disordered" evidence="3">
    <location>
        <begin position="85"/>
        <end position="110"/>
    </location>
</feature>
<dbReference type="SUPFAM" id="SSF54001">
    <property type="entry name" value="Cysteine proteinases"/>
    <property type="match status" value="1"/>
</dbReference>
<feature type="compositionally biased region" description="Low complexity" evidence="3">
    <location>
        <begin position="1054"/>
        <end position="1074"/>
    </location>
</feature>